<keyword evidence="7" id="KW-1185">Reference proteome</keyword>
<dbReference type="GO" id="GO:0005737">
    <property type="term" value="C:cytoplasm"/>
    <property type="evidence" value="ECO:0007669"/>
    <property type="project" value="TreeGrafter"/>
</dbReference>
<comment type="similarity">
    <text evidence="1">Belongs to the peptidase C14B family.</text>
</comment>
<evidence type="ECO:0000256" key="4">
    <source>
        <dbReference type="SAM" id="MobiDB-lite"/>
    </source>
</evidence>
<dbReference type="SUPFAM" id="SSF52129">
    <property type="entry name" value="Caspase-like"/>
    <property type="match status" value="1"/>
</dbReference>
<dbReference type="Pfam" id="PF00656">
    <property type="entry name" value="Peptidase_C14"/>
    <property type="match status" value="1"/>
</dbReference>
<sequence length="753" mass="83312">MGDLHPSLLCPFRQLMPSTDSNTQGGQTKKGSSDNDGLDVFALIVGIDTYKNMGLLKHAASDADKIAALLQRWGIPDDRIQNLRNEEATGSAILKALTALKENARIIKGKTAILIYFAGHGGRAKVPGKWKDWQAPNGYIEVLCPVDAKDRVYVPNSSWTQTLAEGESISDRRITTILRELSDAKGNNITLICDCCHSAGLNRGGDSSDSAVRATPDIVVMSDSQSSSLERGGKTREGISSIDVCEGFRASWNSHVFIAACSHDQQARETSDGGRFTGALHEVVGAVSDIRDLTYNSLVESINARMVAKGYRQTPFISGKHIHRRIFTLYGEEEACQMIRCRYNRQESVKFGHPTFLLQAANSAGVHVNATYDIYSTDSLRRRPLMTATVAHKLCIRQKDTLIEVIQPKDGDADWNSLADDSVYYARLSQSSAPPLHIYCIKDDISLLNAILSSSCESLRYSFQHTKVRESADIRMEVNGNKFVSFSRGKMNSFFEKGVSFDEMEHNRIFHLPQLAGFCAHFSDKLPAHDTDELRRLLDAYAHFTHHLTAGSEIDIQDLVSIEMHEFKWDTYRPNAVQVRDWRTLPTDPDSKSIFVELPLITDTVDEAQDNSDAPRYCFKIARKARINKQLFLHLFLFDASTLQIDAIYSNTSLSNGEHGLEALNKEGDAITFGFPGDGGPPPLVFGLLKGQQVDVNFIKIVVTTAPVNLRCIVQPAFASGSSRGGNFDTSGGIFHEVWASMTIPLLLKSVSH</sequence>
<dbReference type="GO" id="GO:0006915">
    <property type="term" value="P:apoptotic process"/>
    <property type="evidence" value="ECO:0007669"/>
    <property type="project" value="UniProtKB-KW"/>
</dbReference>
<dbReference type="InterPro" id="IPR029030">
    <property type="entry name" value="Caspase-like_dom_sf"/>
</dbReference>
<evidence type="ECO:0000256" key="1">
    <source>
        <dbReference type="ARBA" id="ARBA00009005"/>
    </source>
</evidence>
<evidence type="ECO:0000256" key="2">
    <source>
        <dbReference type="ARBA" id="ARBA00022703"/>
    </source>
</evidence>
<keyword evidence="3" id="KW-0645">Protease</keyword>
<dbReference type="AlphaFoldDB" id="A0A2H3CRK4"/>
<protein>
    <recommendedName>
        <fullName evidence="5">Peptidase C14 caspase domain-containing protein</fullName>
    </recommendedName>
</protein>
<accession>A0A2H3CRK4</accession>
<dbReference type="InterPro" id="IPR011600">
    <property type="entry name" value="Pept_C14_caspase"/>
</dbReference>
<dbReference type="InParanoid" id="A0A2H3CRK4"/>
<keyword evidence="2" id="KW-0053">Apoptosis</keyword>
<feature type="domain" description="Peptidase C14 caspase" evidence="5">
    <location>
        <begin position="41"/>
        <end position="324"/>
    </location>
</feature>
<dbReference type="InterPro" id="IPR050452">
    <property type="entry name" value="Metacaspase"/>
</dbReference>
<dbReference type="GO" id="GO:0004197">
    <property type="term" value="F:cysteine-type endopeptidase activity"/>
    <property type="evidence" value="ECO:0007669"/>
    <property type="project" value="InterPro"/>
</dbReference>
<feature type="compositionally biased region" description="Polar residues" evidence="4">
    <location>
        <begin position="16"/>
        <end position="30"/>
    </location>
</feature>
<dbReference type="Gene3D" id="3.40.50.1460">
    <property type="match status" value="1"/>
</dbReference>
<dbReference type="Proteomes" id="UP000217790">
    <property type="component" value="Unassembled WGS sequence"/>
</dbReference>
<dbReference type="EMBL" id="KZ293701">
    <property type="protein sequence ID" value="PBK84034.1"/>
    <property type="molecule type" value="Genomic_DNA"/>
</dbReference>
<keyword evidence="3" id="KW-0788">Thiol protease</keyword>
<dbReference type="GO" id="GO:0006508">
    <property type="term" value="P:proteolysis"/>
    <property type="evidence" value="ECO:0007669"/>
    <property type="project" value="InterPro"/>
</dbReference>
<evidence type="ECO:0000259" key="5">
    <source>
        <dbReference type="Pfam" id="PF00656"/>
    </source>
</evidence>
<feature type="region of interest" description="Disordered" evidence="4">
    <location>
        <begin position="13"/>
        <end position="33"/>
    </location>
</feature>
<evidence type="ECO:0000256" key="3">
    <source>
        <dbReference type="ARBA" id="ARBA00022807"/>
    </source>
</evidence>
<dbReference type="PANTHER" id="PTHR48104">
    <property type="entry name" value="METACASPASE-4"/>
    <property type="match status" value="1"/>
</dbReference>
<organism evidence="6 7">
    <name type="scientific">Armillaria gallica</name>
    <name type="common">Bulbous honey fungus</name>
    <name type="synonym">Armillaria bulbosa</name>
    <dbReference type="NCBI Taxonomy" id="47427"/>
    <lineage>
        <taxon>Eukaryota</taxon>
        <taxon>Fungi</taxon>
        <taxon>Dikarya</taxon>
        <taxon>Basidiomycota</taxon>
        <taxon>Agaricomycotina</taxon>
        <taxon>Agaricomycetes</taxon>
        <taxon>Agaricomycetidae</taxon>
        <taxon>Agaricales</taxon>
        <taxon>Marasmiineae</taxon>
        <taxon>Physalacriaceae</taxon>
        <taxon>Armillaria</taxon>
    </lineage>
</organism>
<evidence type="ECO:0000313" key="7">
    <source>
        <dbReference type="Proteomes" id="UP000217790"/>
    </source>
</evidence>
<proteinExistence type="inferred from homology"/>
<keyword evidence="3" id="KW-0378">Hydrolase</keyword>
<dbReference type="PANTHER" id="PTHR48104:SF30">
    <property type="entry name" value="METACASPASE-1"/>
    <property type="match status" value="1"/>
</dbReference>
<reference evidence="7" key="1">
    <citation type="journal article" date="2017" name="Nat. Ecol. Evol.">
        <title>Genome expansion and lineage-specific genetic innovations in the forest pathogenic fungi Armillaria.</title>
        <authorList>
            <person name="Sipos G."/>
            <person name="Prasanna A.N."/>
            <person name="Walter M.C."/>
            <person name="O'Connor E."/>
            <person name="Balint B."/>
            <person name="Krizsan K."/>
            <person name="Kiss B."/>
            <person name="Hess J."/>
            <person name="Varga T."/>
            <person name="Slot J."/>
            <person name="Riley R."/>
            <person name="Boka B."/>
            <person name="Rigling D."/>
            <person name="Barry K."/>
            <person name="Lee J."/>
            <person name="Mihaltcheva S."/>
            <person name="LaButti K."/>
            <person name="Lipzen A."/>
            <person name="Waldron R."/>
            <person name="Moloney N.M."/>
            <person name="Sperisen C."/>
            <person name="Kredics L."/>
            <person name="Vagvoelgyi C."/>
            <person name="Patrignani A."/>
            <person name="Fitzpatrick D."/>
            <person name="Nagy I."/>
            <person name="Doyle S."/>
            <person name="Anderson J.B."/>
            <person name="Grigoriev I.V."/>
            <person name="Gueldener U."/>
            <person name="Muensterkoetter M."/>
            <person name="Nagy L.G."/>
        </authorList>
    </citation>
    <scope>NUCLEOTIDE SEQUENCE [LARGE SCALE GENOMIC DNA]</scope>
    <source>
        <strain evidence="7">Ar21-2</strain>
    </source>
</reference>
<gene>
    <name evidence="6" type="ORF">ARMGADRAFT_1088732</name>
</gene>
<evidence type="ECO:0000313" key="6">
    <source>
        <dbReference type="EMBL" id="PBK84034.1"/>
    </source>
</evidence>
<name>A0A2H3CRK4_ARMGA</name>
<dbReference type="OrthoDB" id="3223806at2759"/>